<evidence type="ECO:0000256" key="1">
    <source>
        <dbReference type="SAM" id="SignalP"/>
    </source>
</evidence>
<dbReference type="Proteomes" id="UP000291088">
    <property type="component" value="Unassembled WGS sequence"/>
</dbReference>
<evidence type="ECO:0000259" key="2">
    <source>
        <dbReference type="Pfam" id="PF11329"/>
    </source>
</evidence>
<organism evidence="3 4">
    <name type="scientific">Ciceribacter ferrooxidans</name>
    <dbReference type="NCBI Taxonomy" id="2509717"/>
    <lineage>
        <taxon>Bacteria</taxon>
        <taxon>Pseudomonadati</taxon>
        <taxon>Pseudomonadota</taxon>
        <taxon>Alphaproteobacteria</taxon>
        <taxon>Hyphomicrobiales</taxon>
        <taxon>Rhizobiaceae</taxon>
        <taxon>Ciceribacter</taxon>
    </lineage>
</organism>
<reference evidence="3 4" key="1">
    <citation type="submission" date="2019-01" db="EMBL/GenBank/DDBJ databases">
        <authorList>
            <person name="Deng T."/>
        </authorList>
    </citation>
    <scope>NUCLEOTIDE SEQUENCE [LARGE SCALE GENOMIC DNA]</scope>
    <source>
        <strain evidence="3 4">F8825</strain>
    </source>
</reference>
<dbReference type="AlphaFoldDB" id="A0A4Q2TXE0"/>
<proteinExistence type="predicted"/>
<feature type="signal peptide" evidence="1">
    <location>
        <begin position="1"/>
        <end position="31"/>
    </location>
</feature>
<dbReference type="OrthoDB" id="7840036at2"/>
<comment type="caution">
    <text evidence="3">The sequence shown here is derived from an EMBL/GenBank/DDBJ whole genome shotgun (WGS) entry which is preliminary data.</text>
</comment>
<dbReference type="InterPro" id="IPR006311">
    <property type="entry name" value="TAT_signal"/>
</dbReference>
<evidence type="ECO:0000313" key="3">
    <source>
        <dbReference type="EMBL" id="RYC23711.1"/>
    </source>
</evidence>
<dbReference type="InterPro" id="IPR021478">
    <property type="entry name" value="DUF3131"/>
</dbReference>
<feature type="domain" description="DUF3131" evidence="2">
    <location>
        <begin position="511"/>
        <end position="871"/>
    </location>
</feature>
<dbReference type="RefSeq" id="WP_129330645.1">
    <property type="nucleotide sequence ID" value="NZ_SDVB01000102.1"/>
</dbReference>
<dbReference type="PROSITE" id="PS51318">
    <property type="entry name" value="TAT"/>
    <property type="match status" value="1"/>
</dbReference>
<accession>A0A4Q2TXE0</accession>
<feature type="chain" id="PRO_5020563070" evidence="1">
    <location>
        <begin position="32"/>
        <end position="877"/>
    </location>
</feature>
<protein>
    <submittedName>
        <fullName evidence="3">DUF3131 domain-containing protein</fullName>
    </submittedName>
</protein>
<gene>
    <name evidence="3" type="ORF">EUU22_03090</name>
</gene>
<keyword evidence="1" id="KW-0732">Signal</keyword>
<keyword evidence="4" id="KW-1185">Reference proteome</keyword>
<sequence>MRLTRREVLRSLFVSAVGARFLVAGATSAQAAYTPFILVLDGTDGVPAPDRLRIVAEAIIRLNVPLGLALAADASDETIGAALTLRAMYGGMFEPIAFLPGMETERIYFQMRRAGAAQARLTGLASRVDAEAGSGAVRYPACRTMLCRQTGTEVPILSGVRAGGFRTVLVMPKDDAPTTYSETGNGIMHVAGGLRLASLSALDQRLSRITQRMAGDEPLVLYVSLADLARLDGERLESQAATLAGFLAQAEDEGKIATVLPSEFYLRSEAFSREIALHLDIGSGTVPADVEAAFLKALTTAGITFSRSDGTAAAGGADCPMLGADPETPAWQAVRAAAGAAFDLERPMGDAAPVTCAVTEKEGPDAALLTSAGIAVRAALGEREARAAGLDENGLLDVPVALRIDGGRIGDGSELVDALNARLGPDRDALVVVGEQSLAAEGAGEVIAGILTGLSSRTGNHMTGLGAYGEALVGRDAIFERLRRADRMRFAEGGTAAETIDAAEKARLEADAELAWRYFTRLSDKQTGLAPASAEASGDSVVPYSSVTMWDIASQMFGLAGAHSIGLATDDEFAEAAGKILKSLPATRIGKVRLPQANVSTRRGGPVENSYNASDTARLLVALKLFENRGLEKEVAAAVARWDLAATVYERRLHDIDDGAWRTYFRSNYAHYAARGFALWGMEVDTPYAPEPEDVATDRRMRILGRVADIGAVGTEPHTLEAMELGASEAAQVISDVLFTAQADEYHKTGRFVCVSESSIDRAPWFIYQGFDVEAEEDPWTLEAVADRGRYETPAMRRVLEVVNCKGAYLWNALRPNAYSGRLVSHVRERGRVPGLGFASGIYAASGQPTANYSDVNTNGVILEAVAYVLNGRKTLL</sequence>
<dbReference type="Pfam" id="PF11329">
    <property type="entry name" value="DUF3131"/>
    <property type="match status" value="1"/>
</dbReference>
<dbReference type="Gene3D" id="1.50.10.140">
    <property type="match status" value="1"/>
</dbReference>
<dbReference type="EMBL" id="SDVB01000102">
    <property type="protein sequence ID" value="RYC23711.1"/>
    <property type="molecule type" value="Genomic_DNA"/>
</dbReference>
<name>A0A4Q2TXE0_9HYPH</name>
<evidence type="ECO:0000313" key="4">
    <source>
        <dbReference type="Proteomes" id="UP000291088"/>
    </source>
</evidence>